<organism evidence="8 9">
    <name type="scientific">Paenibacillus algicola</name>
    <dbReference type="NCBI Taxonomy" id="2565926"/>
    <lineage>
        <taxon>Bacteria</taxon>
        <taxon>Bacillati</taxon>
        <taxon>Bacillota</taxon>
        <taxon>Bacilli</taxon>
        <taxon>Bacillales</taxon>
        <taxon>Paenibacillaceae</taxon>
        <taxon>Paenibacillus</taxon>
    </lineage>
</organism>
<keyword evidence="3 6" id="KW-0812">Transmembrane</keyword>
<feature type="domain" description="ABC transmembrane type-1" evidence="7">
    <location>
        <begin position="69"/>
        <end position="284"/>
    </location>
</feature>
<feature type="transmembrane region" description="Helical" evidence="6">
    <location>
        <begin position="156"/>
        <end position="181"/>
    </location>
</feature>
<feature type="transmembrane region" description="Helical" evidence="6">
    <location>
        <begin position="202"/>
        <end position="221"/>
    </location>
</feature>
<keyword evidence="5 6" id="KW-0472">Membrane</keyword>
<gene>
    <name evidence="8" type="ORF">E6C60_0815</name>
</gene>
<dbReference type="PROSITE" id="PS50928">
    <property type="entry name" value="ABC_TM1"/>
    <property type="match status" value="1"/>
</dbReference>
<dbReference type="PANTHER" id="PTHR43496">
    <property type="entry name" value="PROTEIN LPLB"/>
    <property type="match status" value="1"/>
</dbReference>
<dbReference type="KEGG" id="palo:E6C60_0815"/>
<dbReference type="InterPro" id="IPR035906">
    <property type="entry name" value="MetI-like_sf"/>
</dbReference>
<reference evidence="8 9" key="1">
    <citation type="submission" date="2019-05" db="EMBL/GenBank/DDBJ databases">
        <authorList>
            <person name="Chen C."/>
        </authorList>
    </citation>
    <scope>NUCLEOTIDE SEQUENCE [LARGE SCALE GENOMIC DNA]</scope>
    <source>
        <strain evidence="8 9">HB172198</strain>
    </source>
</reference>
<comment type="subcellular location">
    <subcellularLocation>
        <location evidence="6">Cell membrane</location>
        <topology evidence="6">Multi-pass membrane protein</topology>
    </subcellularLocation>
    <subcellularLocation>
        <location evidence="1">Membrane</location>
        <topology evidence="1">Multi-pass membrane protein</topology>
    </subcellularLocation>
</comment>
<protein>
    <submittedName>
        <fullName evidence="8">Binding-protein-dependent transport systems inner membrane component</fullName>
    </submittedName>
</protein>
<evidence type="ECO:0000256" key="4">
    <source>
        <dbReference type="ARBA" id="ARBA00022989"/>
    </source>
</evidence>
<evidence type="ECO:0000256" key="2">
    <source>
        <dbReference type="ARBA" id="ARBA00022448"/>
    </source>
</evidence>
<proteinExistence type="inferred from homology"/>
<dbReference type="AlphaFoldDB" id="A0A4P8XGF7"/>
<feature type="transmembrane region" description="Helical" evidence="6">
    <location>
        <begin position="12"/>
        <end position="36"/>
    </location>
</feature>
<dbReference type="Pfam" id="PF00528">
    <property type="entry name" value="BPD_transp_1"/>
    <property type="match status" value="1"/>
</dbReference>
<dbReference type="SUPFAM" id="SSF161098">
    <property type="entry name" value="MetI-like"/>
    <property type="match status" value="1"/>
</dbReference>
<evidence type="ECO:0000259" key="7">
    <source>
        <dbReference type="PROSITE" id="PS50928"/>
    </source>
</evidence>
<dbReference type="CDD" id="cd06261">
    <property type="entry name" value="TM_PBP2"/>
    <property type="match status" value="1"/>
</dbReference>
<dbReference type="GO" id="GO:0055085">
    <property type="term" value="P:transmembrane transport"/>
    <property type="evidence" value="ECO:0007669"/>
    <property type="project" value="InterPro"/>
</dbReference>
<dbReference type="PANTHER" id="PTHR43496:SF1">
    <property type="entry name" value="POLYGALACTURONAN_RHAMNOGALACTURONAN TRANSPORT SYSTEM PERMEASE PROTEIN YTEP"/>
    <property type="match status" value="1"/>
</dbReference>
<dbReference type="GO" id="GO:0005886">
    <property type="term" value="C:plasma membrane"/>
    <property type="evidence" value="ECO:0007669"/>
    <property type="project" value="UniProtKB-SubCell"/>
</dbReference>
<keyword evidence="2 6" id="KW-0813">Transport</keyword>
<name>A0A4P8XGF7_9BACL</name>
<keyword evidence="4 6" id="KW-1133">Transmembrane helix</keyword>
<comment type="similarity">
    <text evidence="6">Belongs to the binding-protein-dependent transport system permease family.</text>
</comment>
<evidence type="ECO:0000256" key="5">
    <source>
        <dbReference type="ARBA" id="ARBA00023136"/>
    </source>
</evidence>
<evidence type="ECO:0000313" key="9">
    <source>
        <dbReference type="Proteomes" id="UP000300879"/>
    </source>
</evidence>
<evidence type="ECO:0000256" key="6">
    <source>
        <dbReference type="RuleBase" id="RU363032"/>
    </source>
</evidence>
<feature type="transmembrane region" description="Helical" evidence="6">
    <location>
        <begin position="68"/>
        <end position="94"/>
    </location>
</feature>
<sequence>MSYLKRALPVYIMILPGMLFFLIFKYIPMFGIVIAFKDYNPFRGFLGSDWVGLDQFVRLFTERDFMPLLYNTLMLSLMDIIFFFPAPIIMALLLNEVRLRFFKRSVQTILYAPHFLSWVVIVGITVVLFSTEFGGINQLLKSMGLPVINILTNADAFRWTWLIQNIWQGVGWGTIIFLAALSSVDPSLYEAASIDGASRLKQIWHVTLPALSGVIIILFILRLGNFMDIGFEHIYLLQNPLNQGVSDVFDTYVYRQGIVQGDFSYSTAVGIFKSIVGLVLIIGANTIVKRAGQEGVY</sequence>
<dbReference type="InterPro" id="IPR000515">
    <property type="entry name" value="MetI-like"/>
</dbReference>
<accession>A0A4P8XGF7</accession>
<evidence type="ECO:0000256" key="3">
    <source>
        <dbReference type="ARBA" id="ARBA00022692"/>
    </source>
</evidence>
<dbReference type="Proteomes" id="UP000300879">
    <property type="component" value="Chromosome"/>
</dbReference>
<keyword evidence="9" id="KW-1185">Reference proteome</keyword>
<feature type="transmembrane region" description="Helical" evidence="6">
    <location>
        <begin position="115"/>
        <end position="136"/>
    </location>
</feature>
<dbReference type="EMBL" id="CP040396">
    <property type="protein sequence ID" value="QCT01536.1"/>
    <property type="molecule type" value="Genomic_DNA"/>
</dbReference>
<evidence type="ECO:0000313" key="8">
    <source>
        <dbReference type="EMBL" id="QCT01536.1"/>
    </source>
</evidence>
<evidence type="ECO:0000256" key="1">
    <source>
        <dbReference type="ARBA" id="ARBA00004141"/>
    </source>
</evidence>
<dbReference type="Gene3D" id="1.10.3720.10">
    <property type="entry name" value="MetI-like"/>
    <property type="match status" value="1"/>
</dbReference>
<feature type="transmembrane region" description="Helical" evidence="6">
    <location>
        <begin position="263"/>
        <end position="288"/>
    </location>
</feature>